<dbReference type="PANTHER" id="PTHR42815:SF2">
    <property type="entry name" value="FAD-BINDING, PUTATIVE (AFU_ORTHOLOGUE AFUA_6G07600)-RELATED"/>
    <property type="match status" value="1"/>
</dbReference>
<sequence length="210" mass="23172">MRGVQPWTEVTDGAELARLLGEPLPAARDKPRATLHPYAAEWVRRSPFLLLATADAAGRCDVSPRGDPPGSVLVLDERTLALPERPGNRRADSLRNVLENPRAALLVLVPGRGDTLRVAGRARVVREAPFLDAMVVRGHRPPLALVLEVEEVFFHCSKAFLRSSLWDPATWDPGALPSRARIAQALERPGESLEELERYYGPSYGDRIYG</sequence>
<dbReference type="InterPro" id="IPR012349">
    <property type="entry name" value="Split_barrel_FMN-bd"/>
</dbReference>
<dbReference type="AlphaFoldDB" id="A0A3A3YS59"/>
<dbReference type="RefSeq" id="WP_119951190.1">
    <property type="nucleotide sequence ID" value="NZ_QZEZ01000007.1"/>
</dbReference>
<accession>A0A3A3YS59</accession>
<dbReference type="OrthoDB" id="9790331at2"/>
<dbReference type="EMBL" id="QZEZ01000007">
    <property type="protein sequence ID" value="RJK94181.1"/>
    <property type="molecule type" value="Genomic_DNA"/>
</dbReference>
<organism evidence="2 3">
    <name type="scientific">Vallicoccus soli</name>
    <dbReference type="NCBI Taxonomy" id="2339232"/>
    <lineage>
        <taxon>Bacteria</taxon>
        <taxon>Bacillati</taxon>
        <taxon>Actinomycetota</taxon>
        <taxon>Actinomycetes</taxon>
        <taxon>Motilibacterales</taxon>
        <taxon>Vallicoccaceae</taxon>
        <taxon>Vallicoccus</taxon>
    </lineage>
</organism>
<dbReference type="Proteomes" id="UP000265614">
    <property type="component" value="Unassembled WGS sequence"/>
</dbReference>
<dbReference type="InterPro" id="IPR011576">
    <property type="entry name" value="Pyridox_Oxase_N"/>
</dbReference>
<reference evidence="2 3" key="1">
    <citation type="submission" date="2018-09" db="EMBL/GenBank/DDBJ databases">
        <title>YIM 75000 draft genome.</title>
        <authorList>
            <person name="Tang S."/>
            <person name="Feng Y."/>
        </authorList>
    </citation>
    <scope>NUCLEOTIDE SEQUENCE [LARGE SCALE GENOMIC DNA]</scope>
    <source>
        <strain evidence="2 3">YIM 75000</strain>
    </source>
</reference>
<dbReference type="NCBIfam" id="TIGR04025">
    <property type="entry name" value="PPOX_FMN_DR2398"/>
    <property type="match status" value="1"/>
</dbReference>
<protein>
    <submittedName>
        <fullName evidence="2">Pyridoxamine 5'-phosphate oxidase family protein</fullName>
    </submittedName>
</protein>
<dbReference type="PANTHER" id="PTHR42815">
    <property type="entry name" value="FAD-BINDING, PUTATIVE (AFU_ORTHOLOGUE AFUA_6G07600)-RELATED"/>
    <property type="match status" value="1"/>
</dbReference>
<dbReference type="InterPro" id="IPR024029">
    <property type="entry name" value="Pyridox_Oxase_FMN-dep"/>
</dbReference>
<keyword evidence="3" id="KW-1185">Reference proteome</keyword>
<name>A0A3A3YS59_9ACTN</name>
<dbReference type="SUPFAM" id="SSF50475">
    <property type="entry name" value="FMN-binding split barrel"/>
    <property type="match status" value="1"/>
</dbReference>
<dbReference type="Gene3D" id="2.30.110.10">
    <property type="entry name" value="Electron Transport, Fmn-binding Protein, Chain A"/>
    <property type="match status" value="1"/>
</dbReference>
<evidence type="ECO:0000313" key="3">
    <source>
        <dbReference type="Proteomes" id="UP000265614"/>
    </source>
</evidence>
<comment type="caution">
    <text evidence="2">The sequence shown here is derived from an EMBL/GenBank/DDBJ whole genome shotgun (WGS) entry which is preliminary data.</text>
</comment>
<evidence type="ECO:0000313" key="2">
    <source>
        <dbReference type="EMBL" id="RJK94181.1"/>
    </source>
</evidence>
<gene>
    <name evidence="2" type="ORF">D5H78_14340</name>
</gene>
<evidence type="ECO:0000259" key="1">
    <source>
        <dbReference type="Pfam" id="PF01243"/>
    </source>
</evidence>
<feature type="domain" description="Pyridoxamine 5'-phosphate oxidase N-terminal" evidence="1">
    <location>
        <begin position="39"/>
        <end position="156"/>
    </location>
</feature>
<proteinExistence type="predicted"/>
<dbReference type="Pfam" id="PF01243">
    <property type="entry name" value="PNPOx_N"/>
    <property type="match status" value="1"/>
</dbReference>